<protein>
    <submittedName>
        <fullName evidence="3">Uncharacterized protein</fullName>
    </submittedName>
</protein>
<feature type="transmembrane region" description="Helical" evidence="2">
    <location>
        <begin position="82"/>
        <end position="104"/>
    </location>
</feature>
<evidence type="ECO:0000256" key="2">
    <source>
        <dbReference type="SAM" id="Phobius"/>
    </source>
</evidence>
<name>A0A427XSF9_9TREE</name>
<keyword evidence="2" id="KW-1133">Transmembrane helix</keyword>
<keyword evidence="2" id="KW-0472">Membrane</keyword>
<dbReference type="GeneID" id="39592477"/>
<proteinExistence type="predicted"/>
<feature type="transmembrane region" description="Helical" evidence="2">
    <location>
        <begin position="125"/>
        <end position="149"/>
    </location>
</feature>
<evidence type="ECO:0000313" key="4">
    <source>
        <dbReference type="Proteomes" id="UP000279236"/>
    </source>
</evidence>
<feature type="transmembrane region" description="Helical" evidence="2">
    <location>
        <begin position="41"/>
        <end position="62"/>
    </location>
</feature>
<reference evidence="3 4" key="1">
    <citation type="submission" date="2018-11" db="EMBL/GenBank/DDBJ databases">
        <title>Genome sequence of Apiotrichum porosum DSM 27194.</title>
        <authorList>
            <person name="Aliyu H."/>
            <person name="Gorte O."/>
            <person name="Ochsenreither K."/>
        </authorList>
    </citation>
    <scope>NUCLEOTIDE SEQUENCE [LARGE SCALE GENOMIC DNA]</scope>
    <source>
        <strain evidence="3 4">DSM 27194</strain>
    </source>
</reference>
<dbReference type="OrthoDB" id="3187264at2759"/>
<dbReference type="EMBL" id="RSCE01000006">
    <property type="protein sequence ID" value="RSH81743.1"/>
    <property type="molecule type" value="Genomic_DNA"/>
</dbReference>
<dbReference type="Proteomes" id="UP000279236">
    <property type="component" value="Unassembled WGS sequence"/>
</dbReference>
<evidence type="ECO:0000313" key="3">
    <source>
        <dbReference type="EMBL" id="RSH81743.1"/>
    </source>
</evidence>
<comment type="caution">
    <text evidence="3">The sequence shown here is derived from an EMBL/GenBank/DDBJ whole genome shotgun (WGS) entry which is preliminary data.</text>
</comment>
<evidence type="ECO:0000256" key="1">
    <source>
        <dbReference type="SAM" id="MobiDB-lite"/>
    </source>
</evidence>
<keyword evidence="2" id="KW-0812">Transmembrane</keyword>
<accession>A0A427XSF9</accession>
<feature type="transmembrane region" description="Helical" evidence="2">
    <location>
        <begin position="174"/>
        <end position="199"/>
    </location>
</feature>
<dbReference type="InterPro" id="IPR033579">
    <property type="entry name" value="TMEM128"/>
</dbReference>
<organism evidence="3 4">
    <name type="scientific">Apiotrichum porosum</name>
    <dbReference type="NCBI Taxonomy" id="105984"/>
    <lineage>
        <taxon>Eukaryota</taxon>
        <taxon>Fungi</taxon>
        <taxon>Dikarya</taxon>
        <taxon>Basidiomycota</taxon>
        <taxon>Agaricomycotina</taxon>
        <taxon>Tremellomycetes</taxon>
        <taxon>Trichosporonales</taxon>
        <taxon>Trichosporonaceae</taxon>
        <taxon>Apiotrichum</taxon>
    </lineage>
</organism>
<dbReference type="Pfam" id="PF20479">
    <property type="entry name" value="TMEM128"/>
    <property type="match status" value="1"/>
</dbReference>
<gene>
    <name evidence="3" type="ORF">EHS24_007934</name>
</gene>
<dbReference type="RefSeq" id="XP_028476198.1">
    <property type="nucleotide sequence ID" value="XM_028623265.1"/>
</dbReference>
<feature type="region of interest" description="Disordered" evidence="1">
    <location>
        <begin position="1"/>
        <end position="29"/>
    </location>
</feature>
<keyword evidence="4" id="KW-1185">Reference proteome</keyword>
<feature type="compositionally biased region" description="Polar residues" evidence="1">
    <location>
        <begin position="1"/>
        <end position="10"/>
    </location>
</feature>
<dbReference type="AlphaFoldDB" id="A0A427XSF9"/>
<sequence length="210" mass="22838">MATDQPSSTGPVPGPSRQRRQSQSTLAAVDRRRSRMSPTRIVLALLKHGKYVAAGAAGIWWLDLRAAAENVLDGEDGWAKRMLKAHIGLQGLTIVFFLYLTLFLPWVRGYIPNYPKWQASRRLRVIVPALTTSILLGWTLLVCALSHAANPVPGGPIRDAIRDALNVENVKPGLGVMGAMAGATAVYTLVFGLLGFIPAPNVPVRIKKRQ</sequence>